<evidence type="ECO:0000256" key="2">
    <source>
        <dbReference type="SAM" id="SignalP"/>
    </source>
</evidence>
<evidence type="ECO:0000256" key="1">
    <source>
        <dbReference type="SAM" id="MobiDB-lite"/>
    </source>
</evidence>
<organism evidence="3 4">
    <name type="scientific">Hirsutella rhossiliensis</name>
    <dbReference type="NCBI Taxonomy" id="111463"/>
    <lineage>
        <taxon>Eukaryota</taxon>
        <taxon>Fungi</taxon>
        <taxon>Dikarya</taxon>
        <taxon>Ascomycota</taxon>
        <taxon>Pezizomycotina</taxon>
        <taxon>Sordariomycetes</taxon>
        <taxon>Hypocreomycetidae</taxon>
        <taxon>Hypocreales</taxon>
        <taxon>Ophiocordycipitaceae</taxon>
        <taxon>Hirsutella</taxon>
    </lineage>
</organism>
<feature type="compositionally biased region" description="Basic and acidic residues" evidence="1">
    <location>
        <begin position="63"/>
        <end position="73"/>
    </location>
</feature>
<keyword evidence="2" id="KW-0732">Signal</keyword>
<feature type="compositionally biased region" description="Polar residues" evidence="1">
    <location>
        <begin position="74"/>
        <end position="84"/>
    </location>
</feature>
<sequence>MKSSFFSLLALSLTAQALALPTVHDRTLRDSSRLEQQRAATKIESGSAVEPSINVPIEQSEDMTVKHENHFTERASQSNGSSKPGPTFHTGSRYG</sequence>
<evidence type="ECO:0000313" key="4">
    <source>
        <dbReference type="Proteomes" id="UP000824596"/>
    </source>
</evidence>
<keyword evidence="4" id="KW-1185">Reference proteome</keyword>
<feature type="signal peptide" evidence="2">
    <location>
        <begin position="1"/>
        <end position="19"/>
    </location>
</feature>
<protein>
    <submittedName>
        <fullName evidence="3">Uncharacterized protein</fullName>
    </submittedName>
</protein>
<dbReference type="Proteomes" id="UP000824596">
    <property type="component" value="Unassembled WGS sequence"/>
</dbReference>
<dbReference type="AlphaFoldDB" id="A0A9P8N2R7"/>
<evidence type="ECO:0000313" key="3">
    <source>
        <dbReference type="EMBL" id="KAH0965820.1"/>
    </source>
</evidence>
<feature type="chain" id="PRO_5040167037" evidence="2">
    <location>
        <begin position="20"/>
        <end position="95"/>
    </location>
</feature>
<dbReference type="RefSeq" id="XP_044723333.1">
    <property type="nucleotide sequence ID" value="XM_044862307.1"/>
</dbReference>
<proteinExistence type="predicted"/>
<name>A0A9P8N2R7_9HYPO</name>
<accession>A0A9P8N2R7</accession>
<dbReference type="GeneID" id="68352965"/>
<dbReference type="EMBL" id="JAIZPD010000003">
    <property type="protein sequence ID" value="KAH0965820.1"/>
    <property type="molecule type" value="Genomic_DNA"/>
</dbReference>
<comment type="caution">
    <text evidence="3">The sequence shown here is derived from an EMBL/GenBank/DDBJ whole genome shotgun (WGS) entry which is preliminary data.</text>
</comment>
<reference evidence="3" key="1">
    <citation type="submission" date="2021-09" db="EMBL/GenBank/DDBJ databases">
        <title>A high-quality genome of the endoparasitic fungus Hirsutella rhossiliensis with a comparison of Hirsutella genomes reveals transposable elements contributing to genome size variation.</title>
        <authorList>
            <person name="Lin R."/>
            <person name="Jiao Y."/>
            <person name="Sun X."/>
            <person name="Ling J."/>
            <person name="Xie B."/>
            <person name="Cheng X."/>
        </authorList>
    </citation>
    <scope>NUCLEOTIDE SEQUENCE</scope>
    <source>
        <strain evidence="3">HR02</strain>
    </source>
</reference>
<feature type="region of interest" description="Disordered" evidence="1">
    <location>
        <begin position="27"/>
        <end position="95"/>
    </location>
</feature>
<gene>
    <name evidence="3" type="ORF">HRG_03836</name>
</gene>
<feature type="compositionally biased region" description="Basic and acidic residues" evidence="1">
    <location>
        <begin position="27"/>
        <end position="36"/>
    </location>
</feature>